<comment type="caution">
    <text evidence="1">The sequence shown here is derived from an EMBL/GenBank/DDBJ whole genome shotgun (WGS) entry which is preliminary data.</text>
</comment>
<reference evidence="1 2" key="1">
    <citation type="submission" date="2024-06" db="EMBL/GenBank/DDBJ databases">
        <authorList>
            <person name="Kaempfer P."/>
            <person name="Viver T."/>
        </authorList>
    </citation>
    <scope>NUCLEOTIDE SEQUENCE [LARGE SCALE GENOMIC DNA]</scope>
    <source>
        <strain evidence="1 2">ST-87</strain>
    </source>
</reference>
<evidence type="ECO:0000313" key="2">
    <source>
        <dbReference type="Proteomes" id="UP001629260"/>
    </source>
</evidence>
<dbReference type="InterPro" id="IPR054207">
    <property type="entry name" value="DUF6913"/>
</dbReference>
<sequence>MFLNYLKEFLLRKALKNSLLDVKSSVFSGNIKTVGLVVDASHFAGTELLVKDLIANGIAKENIDLLLYKSKANIDFTTSVTKLEASHLNWKGQIKNEAVNDFITKEFDLLINYYDIEKSILLIVTNESKAKFKVGFSTIDKRLNNFIITTNPENNRVFIQELFKYLKKLNKI</sequence>
<dbReference type="Proteomes" id="UP001629260">
    <property type="component" value="Unassembled WGS sequence"/>
</dbReference>
<dbReference type="EMBL" id="JBELQA010000001">
    <property type="protein sequence ID" value="MFL9829423.1"/>
    <property type="molecule type" value="Genomic_DNA"/>
</dbReference>
<dbReference type="RefSeq" id="WP_408079066.1">
    <property type="nucleotide sequence ID" value="NZ_JBELQA010000001.1"/>
</dbReference>
<keyword evidence="2" id="KW-1185">Reference proteome</keyword>
<evidence type="ECO:0000313" key="1">
    <source>
        <dbReference type="EMBL" id="MFL9829423.1"/>
    </source>
</evidence>
<protein>
    <submittedName>
        <fullName evidence="1">Uncharacterized protein</fullName>
    </submittedName>
</protein>
<proteinExistence type="predicted"/>
<dbReference type="Pfam" id="PF21857">
    <property type="entry name" value="DUF6913"/>
    <property type="match status" value="1"/>
</dbReference>
<gene>
    <name evidence="1" type="ORF">ABS764_01040</name>
</gene>
<accession>A0ABW8XNK7</accession>
<organism evidence="1 2">
    <name type="scientific">Flavobacterium plantiphilum</name>
    <dbReference type="NCBI Taxonomy" id="3163297"/>
    <lineage>
        <taxon>Bacteria</taxon>
        <taxon>Pseudomonadati</taxon>
        <taxon>Bacteroidota</taxon>
        <taxon>Flavobacteriia</taxon>
        <taxon>Flavobacteriales</taxon>
        <taxon>Flavobacteriaceae</taxon>
        <taxon>Flavobacterium</taxon>
    </lineage>
</organism>
<name>A0ABW8XNK7_9FLAO</name>